<sequence length="290" mass="32729">MNLKQLREEASSRRVTAAGSKELLERLCAGGANDFKNNGEDDSKDGNALQKVKTIDDMRGMSINQLQEESGARTLIVVGTKELLERLCGDNRNVSNDNDTGIQLGGGREEVSLPSSAVEVSEFRLRTCVSSGGVVAIIAKRRRWEIHEGLETCRANTFEKLDKAWWQLWLMKVPRENRYFAQCRNAWYGQKIAKGHLSLDMGNSINCKGTIQIVRRGAEGSWLSSVAWYPSRHLGSWASTTKIICRGWVDQEMVHFTWCIVPILFNLFHSGVLMKMEIIFSIYYGVELHL</sequence>
<evidence type="ECO:0000313" key="1">
    <source>
        <dbReference type="EMBL" id="CAA0832894.1"/>
    </source>
</evidence>
<reference evidence="1" key="1">
    <citation type="submission" date="2019-12" db="EMBL/GenBank/DDBJ databases">
        <authorList>
            <person name="Scholes J."/>
        </authorList>
    </citation>
    <scope>NUCLEOTIDE SEQUENCE</scope>
</reference>
<gene>
    <name evidence="1" type="ORF">SHERM_28168</name>
</gene>
<proteinExistence type="predicted"/>
<evidence type="ECO:0000313" key="2">
    <source>
        <dbReference type="Proteomes" id="UP001153555"/>
    </source>
</evidence>
<comment type="caution">
    <text evidence="1">The sequence shown here is derived from an EMBL/GenBank/DDBJ whole genome shotgun (WGS) entry which is preliminary data.</text>
</comment>
<protein>
    <submittedName>
        <fullName evidence="1">6-phosphogluconate dehydrogenase family protein</fullName>
    </submittedName>
</protein>
<keyword evidence="2" id="KW-1185">Reference proteome</keyword>
<accession>A0A9N7NMX0</accession>
<dbReference type="AlphaFoldDB" id="A0A9N7NMX0"/>
<dbReference type="Proteomes" id="UP001153555">
    <property type="component" value="Unassembled WGS sequence"/>
</dbReference>
<name>A0A9N7NMX0_STRHE</name>
<organism evidence="1 2">
    <name type="scientific">Striga hermonthica</name>
    <name type="common">Purple witchweed</name>
    <name type="synonym">Buchnera hermonthica</name>
    <dbReference type="NCBI Taxonomy" id="68872"/>
    <lineage>
        <taxon>Eukaryota</taxon>
        <taxon>Viridiplantae</taxon>
        <taxon>Streptophyta</taxon>
        <taxon>Embryophyta</taxon>
        <taxon>Tracheophyta</taxon>
        <taxon>Spermatophyta</taxon>
        <taxon>Magnoliopsida</taxon>
        <taxon>eudicotyledons</taxon>
        <taxon>Gunneridae</taxon>
        <taxon>Pentapetalae</taxon>
        <taxon>asterids</taxon>
        <taxon>lamiids</taxon>
        <taxon>Lamiales</taxon>
        <taxon>Orobanchaceae</taxon>
        <taxon>Buchnereae</taxon>
        <taxon>Striga</taxon>
    </lineage>
</organism>
<dbReference type="EMBL" id="CACSLK010027837">
    <property type="protein sequence ID" value="CAA0832894.1"/>
    <property type="molecule type" value="Genomic_DNA"/>
</dbReference>